<protein>
    <submittedName>
        <fullName evidence="1">Uncharacterized protein</fullName>
    </submittedName>
</protein>
<proteinExistence type="predicted"/>
<dbReference type="EMBL" id="BDQX01000458">
    <property type="protein sequence ID" value="GBG12395.1"/>
    <property type="molecule type" value="Genomic_DNA"/>
</dbReference>
<sequence length="59" mass="6367">MKMAELQIRQSSGSGVGWQIKERKKLRLLLNVGGLSPGSLIPDGPAKWTKAAMKTPAAY</sequence>
<dbReference type="AlphaFoldDB" id="A0A2R5F1N3"/>
<reference evidence="1 2" key="1">
    <citation type="submission" date="2017-08" db="EMBL/GenBank/DDBJ databases">
        <title>Substantial Increase in Enzyme Production by Combined Drug-Resistance Mutations in Paenibacillus agaridevorans.</title>
        <authorList>
            <person name="Tanaka Y."/>
            <person name="Funane K."/>
            <person name="Hosaka T."/>
            <person name="Shiwa Y."/>
            <person name="Fujita N."/>
            <person name="Miyazaki T."/>
            <person name="Yoshikawa H."/>
            <person name="Murakami K."/>
            <person name="Kasahara K."/>
            <person name="Inaoka T."/>
            <person name="Hiraga Y."/>
            <person name="Ochi K."/>
        </authorList>
    </citation>
    <scope>NUCLEOTIDE SEQUENCE [LARGE SCALE GENOMIC DNA]</scope>
    <source>
        <strain evidence="1 2">T-3040</strain>
    </source>
</reference>
<dbReference type="Proteomes" id="UP000245202">
    <property type="component" value="Unassembled WGS sequence"/>
</dbReference>
<evidence type="ECO:0000313" key="1">
    <source>
        <dbReference type="EMBL" id="GBG12395.1"/>
    </source>
</evidence>
<organism evidence="1 2">
    <name type="scientific">Paenibacillus agaridevorans</name>
    <dbReference type="NCBI Taxonomy" id="171404"/>
    <lineage>
        <taxon>Bacteria</taxon>
        <taxon>Bacillati</taxon>
        <taxon>Bacillota</taxon>
        <taxon>Bacilli</taxon>
        <taxon>Bacillales</taxon>
        <taxon>Paenibacillaceae</taxon>
        <taxon>Paenibacillus</taxon>
    </lineage>
</organism>
<keyword evidence="2" id="KW-1185">Reference proteome</keyword>
<comment type="caution">
    <text evidence="1">The sequence shown here is derived from an EMBL/GenBank/DDBJ whole genome shotgun (WGS) entry which is preliminary data.</text>
</comment>
<evidence type="ECO:0000313" key="2">
    <source>
        <dbReference type="Proteomes" id="UP000245202"/>
    </source>
</evidence>
<gene>
    <name evidence="1" type="ORF">PAT3040_07270</name>
</gene>
<accession>A0A2R5F1N3</accession>
<name>A0A2R5F1N3_9BACL</name>